<dbReference type="AlphaFoldDB" id="A0A7J7GXW7"/>
<reference evidence="3" key="1">
    <citation type="journal article" date="2020" name="Nat. Commun.">
        <title>Genome assembly of wild tea tree DASZ reveals pedigree and selection history of tea varieties.</title>
        <authorList>
            <person name="Zhang W."/>
            <person name="Zhang Y."/>
            <person name="Qiu H."/>
            <person name="Guo Y."/>
            <person name="Wan H."/>
            <person name="Zhang X."/>
            <person name="Scossa F."/>
            <person name="Alseekh S."/>
            <person name="Zhang Q."/>
            <person name="Wang P."/>
            <person name="Xu L."/>
            <person name="Schmidt M.H."/>
            <person name="Jia X."/>
            <person name="Li D."/>
            <person name="Zhu A."/>
            <person name="Guo F."/>
            <person name="Chen W."/>
            <person name="Ni D."/>
            <person name="Usadel B."/>
            <person name="Fernie A.R."/>
            <person name="Wen W."/>
        </authorList>
    </citation>
    <scope>NUCLEOTIDE SEQUENCE [LARGE SCALE GENOMIC DNA]</scope>
    <source>
        <strain evidence="3">cv. G240</strain>
    </source>
</reference>
<keyword evidence="1" id="KW-0812">Transmembrane</keyword>
<keyword evidence="1" id="KW-1133">Transmembrane helix</keyword>
<name>A0A7J7GXW7_CAMSI</name>
<feature type="transmembrane region" description="Helical" evidence="1">
    <location>
        <begin position="130"/>
        <end position="153"/>
    </location>
</feature>
<sequence>MQVIELFDVKLSMLGSHQLQNAATATCTYYCFDDFVAHVLNLVSLLENDLYLRMALVRQFQLYPFALFLTSKEAETLGLFGATILIDGAHTKEFAKALADTIQMAFPKAKLVLVVAMASDKDHLGFPRELFSGMFLSFSPSLYMFGVVIYIVVLPKFGE</sequence>
<dbReference type="InterPro" id="IPR036615">
    <property type="entry name" value="Mur_ligase_C_dom_sf"/>
</dbReference>
<keyword evidence="1" id="KW-0472">Membrane</keyword>
<gene>
    <name evidence="2" type="ORF">HYC85_018325</name>
</gene>
<organism evidence="2 3">
    <name type="scientific">Camellia sinensis</name>
    <name type="common">Tea plant</name>
    <name type="synonym">Thea sinensis</name>
    <dbReference type="NCBI Taxonomy" id="4442"/>
    <lineage>
        <taxon>Eukaryota</taxon>
        <taxon>Viridiplantae</taxon>
        <taxon>Streptophyta</taxon>
        <taxon>Embryophyta</taxon>
        <taxon>Tracheophyta</taxon>
        <taxon>Spermatophyta</taxon>
        <taxon>Magnoliopsida</taxon>
        <taxon>eudicotyledons</taxon>
        <taxon>Gunneridae</taxon>
        <taxon>Pentapetalae</taxon>
        <taxon>asterids</taxon>
        <taxon>Ericales</taxon>
        <taxon>Theaceae</taxon>
        <taxon>Camellia</taxon>
    </lineage>
</organism>
<proteinExistence type="predicted"/>
<evidence type="ECO:0000256" key="1">
    <source>
        <dbReference type="SAM" id="Phobius"/>
    </source>
</evidence>
<protein>
    <submittedName>
        <fullName evidence="2">Uncharacterized protein</fullName>
    </submittedName>
</protein>
<evidence type="ECO:0000313" key="3">
    <source>
        <dbReference type="Proteomes" id="UP000593564"/>
    </source>
</evidence>
<dbReference type="SUPFAM" id="SSF53244">
    <property type="entry name" value="MurD-like peptide ligases, peptide-binding domain"/>
    <property type="match status" value="1"/>
</dbReference>
<dbReference type="EMBL" id="JACBKZ010000008">
    <property type="protein sequence ID" value="KAF5944248.1"/>
    <property type="molecule type" value="Genomic_DNA"/>
</dbReference>
<accession>A0A7J7GXW7</accession>
<dbReference type="GO" id="GO:0016881">
    <property type="term" value="F:acid-amino acid ligase activity"/>
    <property type="evidence" value="ECO:0007669"/>
    <property type="project" value="InterPro"/>
</dbReference>
<reference evidence="2 3" key="2">
    <citation type="submission" date="2020-07" db="EMBL/GenBank/DDBJ databases">
        <title>Genome assembly of wild tea tree DASZ reveals pedigree and selection history of tea varieties.</title>
        <authorList>
            <person name="Zhang W."/>
        </authorList>
    </citation>
    <scope>NUCLEOTIDE SEQUENCE [LARGE SCALE GENOMIC DNA]</scope>
    <source>
        <strain evidence="3">cv. G240</strain>
        <tissue evidence="2">Leaf</tissue>
    </source>
</reference>
<dbReference type="Gene3D" id="3.90.190.20">
    <property type="entry name" value="Mur ligase, C-terminal domain"/>
    <property type="match status" value="1"/>
</dbReference>
<keyword evidence="3" id="KW-1185">Reference proteome</keyword>
<comment type="caution">
    <text evidence="2">The sequence shown here is derived from an EMBL/GenBank/DDBJ whole genome shotgun (WGS) entry which is preliminary data.</text>
</comment>
<evidence type="ECO:0000313" key="2">
    <source>
        <dbReference type="EMBL" id="KAF5944248.1"/>
    </source>
</evidence>
<dbReference type="Proteomes" id="UP000593564">
    <property type="component" value="Unassembled WGS sequence"/>
</dbReference>